<organism evidence="1">
    <name type="scientific">mine drainage metagenome</name>
    <dbReference type="NCBI Taxonomy" id="410659"/>
    <lineage>
        <taxon>unclassified sequences</taxon>
        <taxon>metagenomes</taxon>
        <taxon>ecological metagenomes</taxon>
    </lineage>
</organism>
<dbReference type="SUPFAM" id="SSF52540">
    <property type="entry name" value="P-loop containing nucleoside triphosphate hydrolases"/>
    <property type="match status" value="1"/>
</dbReference>
<name>T1ATR9_9ZZZZ</name>
<reference evidence="1" key="2">
    <citation type="journal article" date="2014" name="ISME J.">
        <title>Microbial stratification in low pH oxic and suboxic macroscopic growths along an acid mine drainage.</title>
        <authorList>
            <person name="Mendez-Garcia C."/>
            <person name="Mesa V."/>
            <person name="Sprenger R.R."/>
            <person name="Richter M."/>
            <person name="Diez M.S."/>
            <person name="Solano J."/>
            <person name="Bargiela R."/>
            <person name="Golyshina O.V."/>
            <person name="Manteca A."/>
            <person name="Ramos J.L."/>
            <person name="Gallego J.R."/>
            <person name="Llorente I."/>
            <person name="Martins Dos Santos V.A."/>
            <person name="Jensen O.N."/>
            <person name="Pelaez A.I."/>
            <person name="Sanchez J."/>
            <person name="Ferrer M."/>
        </authorList>
    </citation>
    <scope>NUCLEOTIDE SEQUENCE</scope>
</reference>
<dbReference type="Gene3D" id="2.30.30.940">
    <property type="match status" value="1"/>
</dbReference>
<protein>
    <submittedName>
        <fullName evidence="1">Uncharacterized protein</fullName>
    </submittedName>
</protein>
<dbReference type="AlphaFoldDB" id="T1ATR9"/>
<reference evidence="1" key="1">
    <citation type="submission" date="2013-08" db="EMBL/GenBank/DDBJ databases">
        <authorList>
            <person name="Mendez C."/>
            <person name="Richter M."/>
            <person name="Ferrer M."/>
            <person name="Sanchez J."/>
        </authorList>
    </citation>
    <scope>NUCLEOTIDE SEQUENCE</scope>
</reference>
<dbReference type="InterPro" id="IPR027417">
    <property type="entry name" value="P-loop_NTPase"/>
</dbReference>
<dbReference type="EMBL" id="AUZZ01001560">
    <property type="protein sequence ID" value="EQD63981.1"/>
    <property type="molecule type" value="Genomic_DNA"/>
</dbReference>
<comment type="caution">
    <text evidence="1">The sequence shown here is derived from an EMBL/GenBank/DDBJ whole genome shotgun (WGS) entry which is preliminary data.</text>
</comment>
<dbReference type="Gene3D" id="3.40.50.300">
    <property type="entry name" value="P-loop containing nucleotide triphosphate hydrolases"/>
    <property type="match status" value="1"/>
</dbReference>
<feature type="non-terminal residue" evidence="1">
    <location>
        <position position="156"/>
    </location>
</feature>
<sequence length="156" mass="17230">MIIEAGRRFMLGPQKGERCEVIGVEKGKVVTRMADGREWRFDPRKTSSFQVYDEARTLRVAEGDRLIARGAIEAENAGGKAVRIQNGTALTVARVDERDGGITVCDDHKQEFEIGRVAQLDYAYAQTVHQAQGQEYAHAIAHAESARENLTSLASL</sequence>
<evidence type="ECO:0000313" key="1">
    <source>
        <dbReference type="EMBL" id="EQD63981.1"/>
    </source>
</evidence>
<proteinExistence type="predicted"/>
<accession>T1ATR9</accession>
<gene>
    <name evidence="1" type="ORF">B2A_02251</name>
</gene>